<protein>
    <submittedName>
        <fullName evidence="1">Uncharacterized protein</fullName>
    </submittedName>
</protein>
<dbReference type="Proteomes" id="UP001139682">
    <property type="component" value="Unassembled WGS sequence"/>
</dbReference>
<comment type="caution">
    <text evidence="1">The sequence shown here is derived from an EMBL/GenBank/DDBJ whole genome shotgun (WGS) entry which is preliminary data.</text>
</comment>
<dbReference type="AlphaFoldDB" id="A0A9X1W1H6"/>
<name>A0A9X1W1H6_9GAMM</name>
<sequence>MSQLDMFCEQPFSILLKNKETATRRYDAIVLVISGLHFSCDLQSGASGERQLRIISSLAERAGAEVVAHGELLKRLQSAQEASK</sequence>
<keyword evidence="2" id="KW-1185">Reference proteome</keyword>
<dbReference type="EMBL" id="JALGRD010000002">
    <property type="protein sequence ID" value="MCJ0972703.1"/>
    <property type="molecule type" value="Genomic_DNA"/>
</dbReference>
<reference evidence="1" key="1">
    <citation type="submission" date="2022-03" db="EMBL/GenBank/DDBJ databases">
        <title>Pseudomonas marianensis sp. nov., a marine bacterium isolated from deep-sea sediments of the Mariana Trench.</title>
        <authorList>
            <person name="Wei Y."/>
        </authorList>
    </citation>
    <scope>NUCLEOTIDE SEQUENCE</scope>
    <source>
        <strain evidence="1">PS1</strain>
    </source>
</reference>
<accession>A0A9X1W1H6</accession>
<proteinExistence type="predicted"/>
<evidence type="ECO:0000313" key="1">
    <source>
        <dbReference type="EMBL" id="MCJ0972703.1"/>
    </source>
</evidence>
<evidence type="ECO:0000313" key="2">
    <source>
        <dbReference type="Proteomes" id="UP001139682"/>
    </source>
</evidence>
<gene>
    <name evidence="1" type="ORF">MST27_04895</name>
</gene>
<organism evidence="1 2">
    <name type="scientific">Stutzerimonas marianensis</name>
    <dbReference type="NCBI Taxonomy" id="2929513"/>
    <lineage>
        <taxon>Bacteria</taxon>
        <taxon>Pseudomonadati</taxon>
        <taxon>Pseudomonadota</taxon>
        <taxon>Gammaproteobacteria</taxon>
        <taxon>Pseudomonadales</taxon>
        <taxon>Pseudomonadaceae</taxon>
        <taxon>Stutzerimonas</taxon>
    </lineage>
</organism>
<dbReference type="RefSeq" id="WP_243604887.1">
    <property type="nucleotide sequence ID" value="NZ_JALGRD010000002.1"/>
</dbReference>